<sequence length="418" mass="47051">MELQESGPKITFLLRILYQLPTILVSTLTIIAISRNLGPSGRGEVSQILLISVLASNVLCIPIFLAIMNLRDSTQIKTYISHSLFLFSPRNILVVILLNAYYFAISPINDRGINVPMAVCVNALALFYFISAQIRDLFLRFHINKIYGLDFLVHLIISVSVLVLLLFQDLNAKRVIEIFTVVYGLLSVQLLFQLNSRVIEFRVMNLFKKQSLDDFNLKRIDKEYSRSGVLFQVALSKDLLLGSIFLSKSDFGLMSALTSFWVIVRFLRPSAVIQTKISEVKATTSGLTNRISVIRKSSNSTVYLQTAAIAVMGFLGYELTPILMGKGFRPGVIMAVSGFAAEILLMNSLFNLSTTTSKLSQNLFTFLCLFQVIILFLLKMSFGSISATTIWTLSCATYILFRAEELIRRKLWNYPKTH</sequence>
<feature type="transmembrane region" description="Helical" evidence="1">
    <location>
        <begin position="362"/>
        <end position="378"/>
    </location>
</feature>
<feature type="transmembrane region" description="Helical" evidence="1">
    <location>
        <begin position="146"/>
        <end position="168"/>
    </location>
</feature>
<keyword evidence="1" id="KW-0472">Membrane</keyword>
<feature type="transmembrane region" description="Helical" evidence="1">
    <location>
        <begin position="45"/>
        <end position="67"/>
    </location>
</feature>
<feature type="transmembrane region" description="Helical" evidence="1">
    <location>
        <begin position="12"/>
        <end position="33"/>
    </location>
</feature>
<feature type="transmembrane region" description="Helical" evidence="1">
    <location>
        <begin position="79"/>
        <end position="103"/>
    </location>
</feature>
<proteinExistence type="predicted"/>
<reference evidence="2" key="1">
    <citation type="submission" date="2020-05" db="EMBL/GenBank/DDBJ databases">
        <authorList>
            <person name="Chiriac C."/>
            <person name="Salcher M."/>
            <person name="Ghai R."/>
            <person name="Kavagutti S V."/>
        </authorList>
    </citation>
    <scope>NUCLEOTIDE SEQUENCE</scope>
</reference>
<feature type="transmembrane region" description="Helical" evidence="1">
    <location>
        <begin position="115"/>
        <end position="134"/>
    </location>
</feature>
<name>A0A6J7AB27_9ZZZZ</name>
<evidence type="ECO:0000256" key="1">
    <source>
        <dbReference type="SAM" id="Phobius"/>
    </source>
</evidence>
<protein>
    <submittedName>
        <fullName evidence="2">Unannotated protein</fullName>
    </submittedName>
</protein>
<dbReference type="EMBL" id="CAFABF010000046">
    <property type="protein sequence ID" value="CAB4830071.1"/>
    <property type="molecule type" value="Genomic_DNA"/>
</dbReference>
<gene>
    <name evidence="2" type="ORF">UFOPK3167_00918</name>
</gene>
<organism evidence="2">
    <name type="scientific">freshwater metagenome</name>
    <dbReference type="NCBI Taxonomy" id="449393"/>
    <lineage>
        <taxon>unclassified sequences</taxon>
        <taxon>metagenomes</taxon>
        <taxon>ecological metagenomes</taxon>
    </lineage>
</organism>
<accession>A0A6J7AB27</accession>
<keyword evidence="1" id="KW-0812">Transmembrane</keyword>
<evidence type="ECO:0000313" key="2">
    <source>
        <dbReference type="EMBL" id="CAB4830071.1"/>
    </source>
</evidence>
<feature type="transmembrane region" description="Helical" evidence="1">
    <location>
        <begin position="384"/>
        <end position="401"/>
    </location>
</feature>
<feature type="transmembrane region" description="Helical" evidence="1">
    <location>
        <begin position="174"/>
        <end position="192"/>
    </location>
</feature>
<dbReference type="AlphaFoldDB" id="A0A6J7AB27"/>
<feature type="transmembrane region" description="Helical" evidence="1">
    <location>
        <begin position="331"/>
        <end position="350"/>
    </location>
</feature>
<feature type="transmembrane region" description="Helical" evidence="1">
    <location>
        <begin position="300"/>
        <end position="319"/>
    </location>
</feature>
<keyword evidence="1" id="KW-1133">Transmembrane helix</keyword>